<gene>
    <name evidence="1" type="ORF">AWC07_25250</name>
</gene>
<proteinExistence type="predicted"/>
<protein>
    <submittedName>
        <fullName evidence="1">Uncharacterized protein</fullName>
    </submittedName>
</protein>
<keyword evidence="2" id="KW-1185">Reference proteome</keyword>
<comment type="caution">
    <text evidence="1">The sequence shown here is derived from an EMBL/GenBank/DDBJ whole genome shotgun (WGS) entry which is preliminary data.</text>
</comment>
<dbReference type="Proteomes" id="UP000193738">
    <property type="component" value="Unassembled WGS sequence"/>
</dbReference>
<evidence type="ECO:0000313" key="1">
    <source>
        <dbReference type="EMBL" id="ORV74439.1"/>
    </source>
</evidence>
<dbReference type="EMBL" id="LQOX01000060">
    <property type="protein sequence ID" value="ORV74439.1"/>
    <property type="molecule type" value="Genomic_DNA"/>
</dbReference>
<organism evidence="1 2">
    <name type="scientific">Mycobacterium gastri</name>
    <dbReference type="NCBI Taxonomy" id="1777"/>
    <lineage>
        <taxon>Bacteria</taxon>
        <taxon>Bacillati</taxon>
        <taxon>Actinomycetota</taxon>
        <taxon>Actinomycetes</taxon>
        <taxon>Mycobacteriales</taxon>
        <taxon>Mycobacteriaceae</taxon>
        <taxon>Mycobacterium</taxon>
    </lineage>
</organism>
<reference evidence="1 2" key="1">
    <citation type="submission" date="2016-01" db="EMBL/GenBank/DDBJ databases">
        <title>The new phylogeny of the genus Mycobacterium.</title>
        <authorList>
            <person name="Tarcisio F."/>
            <person name="Conor M."/>
            <person name="Antonella G."/>
            <person name="Elisabetta G."/>
            <person name="Giulia F.S."/>
            <person name="Sara T."/>
            <person name="Anna F."/>
            <person name="Clotilde B."/>
            <person name="Roberto B."/>
            <person name="Veronica D.S."/>
            <person name="Fabio R."/>
            <person name="Monica P."/>
            <person name="Olivier J."/>
            <person name="Enrico T."/>
            <person name="Nicola S."/>
        </authorList>
    </citation>
    <scope>NUCLEOTIDE SEQUENCE [LARGE SCALE GENOMIC DNA]</scope>
    <source>
        <strain evidence="1 2">DSM 43505</strain>
    </source>
</reference>
<sequence length="106" mass="11119">MASDEASFKAFSSFGVDDLPLEAPISQRMLRRLEDIDGATTAGPTSAAARAALASNVVAHSLVELESGLIEPQRHAGRKRMLKPSVVGKDSANLAQQVSVGEAMGR</sequence>
<accession>A0A1X1VXQ3</accession>
<dbReference type="AlphaFoldDB" id="A0A1X1VXQ3"/>
<name>A0A1X1VXQ3_MYCGS</name>
<evidence type="ECO:0000313" key="2">
    <source>
        <dbReference type="Proteomes" id="UP000193738"/>
    </source>
</evidence>